<evidence type="ECO:0000313" key="3">
    <source>
        <dbReference type="Proteomes" id="UP000435877"/>
    </source>
</evidence>
<dbReference type="EMBL" id="CACSIK010000001">
    <property type="protein sequence ID" value="CAA0084499.1"/>
    <property type="molecule type" value="Genomic_DNA"/>
</dbReference>
<dbReference type="RefSeq" id="WP_159267368.1">
    <property type="nucleotide sequence ID" value="NZ_CACSIK010000001.1"/>
</dbReference>
<proteinExistence type="predicted"/>
<reference evidence="3 4" key="1">
    <citation type="submission" date="2019-11" db="EMBL/GenBank/DDBJ databases">
        <authorList>
            <person name="Holert J."/>
        </authorList>
    </citation>
    <scope>NUCLEOTIDE SEQUENCE [LARGE SCALE GENOMIC DNA]</scope>
    <source>
        <strain evidence="1">BC3_2A</strain>
        <strain evidence="2">SB11_1A</strain>
    </source>
</reference>
<name>A0A5S9N2E5_9GAMM</name>
<protein>
    <recommendedName>
        <fullName evidence="5">Alpha/beta hydrolase</fullName>
    </recommendedName>
</protein>
<dbReference type="SUPFAM" id="SSF53474">
    <property type="entry name" value="alpha/beta-Hydrolases"/>
    <property type="match status" value="1"/>
</dbReference>
<dbReference type="OrthoDB" id="569821at2"/>
<evidence type="ECO:0000313" key="1">
    <source>
        <dbReference type="EMBL" id="CAA0082048.1"/>
    </source>
</evidence>
<dbReference type="EMBL" id="CACSIM010000001">
    <property type="protein sequence ID" value="CAA0082048.1"/>
    <property type="molecule type" value="Genomic_DNA"/>
</dbReference>
<dbReference type="AlphaFoldDB" id="A0A5S9N2E5"/>
<keyword evidence="3" id="KW-1185">Reference proteome</keyword>
<gene>
    <name evidence="2" type="ORF">IHBHHGIJ_00697</name>
    <name evidence="1" type="ORF">KFEGEMFD_00453</name>
</gene>
<evidence type="ECO:0000313" key="4">
    <source>
        <dbReference type="Proteomes" id="UP000439591"/>
    </source>
</evidence>
<dbReference type="InterPro" id="IPR029058">
    <property type="entry name" value="AB_hydrolase_fold"/>
</dbReference>
<dbReference type="Gene3D" id="3.40.50.1820">
    <property type="entry name" value="alpha/beta hydrolase"/>
    <property type="match status" value="1"/>
</dbReference>
<evidence type="ECO:0000313" key="2">
    <source>
        <dbReference type="EMBL" id="CAA0084499.1"/>
    </source>
</evidence>
<organism evidence="1 4">
    <name type="scientific">Zhongshania aliphaticivorans</name>
    <dbReference type="NCBI Taxonomy" id="1470434"/>
    <lineage>
        <taxon>Bacteria</taxon>
        <taxon>Pseudomonadati</taxon>
        <taxon>Pseudomonadota</taxon>
        <taxon>Gammaproteobacteria</taxon>
        <taxon>Cellvibrionales</taxon>
        <taxon>Spongiibacteraceae</taxon>
        <taxon>Zhongshania</taxon>
    </lineage>
</organism>
<dbReference type="Proteomes" id="UP000435877">
    <property type="component" value="Unassembled WGS sequence"/>
</dbReference>
<accession>A0A5S9N2E5</accession>
<evidence type="ECO:0008006" key="5">
    <source>
        <dbReference type="Google" id="ProtNLM"/>
    </source>
</evidence>
<dbReference type="Proteomes" id="UP000439591">
    <property type="component" value="Unassembled WGS sequence"/>
</dbReference>
<sequence length="326" mass="35133">MSVRALYEAAKVDSATAPYDTIHMKVYYPANLDGSMDQINMGLVPPRDDDKPWPVVIFMPGTNVPVESYAWLAKALAEQGIVTVLYSWIKEDMPGFICLSPGIELANLRPDTYGTAPTASALPAIYQALTRINTSGVLAQRLDLTSLVIGGHSAGGSVALLNNNPNWFPWLKGCFTYAAHAAASTQLGFADDSMLTLNPNLPYLLMAGSRDGVIAASSFRYGDAETSSSTGRIARTFTDSIDRHQGDTHFITLAGANHFSVVHPSDSATGRQFLDWDSEGSDDDIRHCIASLTTQFILGELLGDPAARRAFSNTMTNPLIAAHDCK</sequence>